<dbReference type="OrthoDB" id="2626202at2759"/>
<dbReference type="AlphaFoldDB" id="A0A4S8KW18"/>
<gene>
    <name evidence="1" type="ORF">K435DRAFT_810130</name>
</gene>
<evidence type="ECO:0000313" key="1">
    <source>
        <dbReference type="EMBL" id="THU80136.1"/>
    </source>
</evidence>
<sequence>MYQQSLTYIMTTENGWDVIMSADRTSASFPNNYMRNGISRRQTEAIAERDRFEEKTSMGIDGTGFSLSAWTRPGGYYLDLGASEVVVNGKIGLKNDSPISCFTETRLKFEDGNVMEADVVILLLALEITAISSARCTPIWRLDSDGEIRGTWRDLSVKGLWHIIGM</sequence>
<dbReference type="EMBL" id="ML179937">
    <property type="protein sequence ID" value="THU80136.1"/>
    <property type="molecule type" value="Genomic_DNA"/>
</dbReference>
<name>A0A4S8KW18_DENBC</name>
<reference evidence="1 2" key="1">
    <citation type="journal article" date="2019" name="Nat. Ecol. Evol.">
        <title>Megaphylogeny resolves global patterns of mushroom evolution.</title>
        <authorList>
            <person name="Varga T."/>
            <person name="Krizsan K."/>
            <person name="Foldi C."/>
            <person name="Dima B."/>
            <person name="Sanchez-Garcia M."/>
            <person name="Sanchez-Ramirez S."/>
            <person name="Szollosi G.J."/>
            <person name="Szarkandi J.G."/>
            <person name="Papp V."/>
            <person name="Albert L."/>
            <person name="Andreopoulos W."/>
            <person name="Angelini C."/>
            <person name="Antonin V."/>
            <person name="Barry K.W."/>
            <person name="Bougher N.L."/>
            <person name="Buchanan P."/>
            <person name="Buyck B."/>
            <person name="Bense V."/>
            <person name="Catcheside P."/>
            <person name="Chovatia M."/>
            <person name="Cooper J."/>
            <person name="Damon W."/>
            <person name="Desjardin D."/>
            <person name="Finy P."/>
            <person name="Geml J."/>
            <person name="Haridas S."/>
            <person name="Hughes K."/>
            <person name="Justo A."/>
            <person name="Karasinski D."/>
            <person name="Kautmanova I."/>
            <person name="Kiss B."/>
            <person name="Kocsube S."/>
            <person name="Kotiranta H."/>
            <person name="LaButti K.M."/>
            <person name="Lechner B.E."/>
            <person name="Liimatainen K."/>
            <person name="Lipzen A."/>
            <person name="Lukacs Z."/>
            <person name="Mihaltcheva S."/>
            <person name="Morgado L.N."/>
            <person name="Niskanen T."/>
            <person name="Noordeloos M.E."/>
            <person name="Ohm R.A."/>
            <person name="Ortiz-Santana B."/>
            <person name="Ovrebo C."/>
            <person name="Racz N."/>
            <person name="Riley R."/>
            <person name="Savchenko A."/>
            <person name="Shiryaev A."/>
            <person name="Soop K."/>
            <person name="Spirin V."/>
            <person name="Szebenyi C."/>
            <person name="Tomsovsky M."/>
            <person name="Tulloss R.E."/>
            <person name="Uehling J."/>
            <person name="Grigoriev I.V."/>
            <person name="Vagvolgyi C."/>
            <person name="Papp T."/>
            <person name="Martin F.M."/>
            <person name="Miettinen O."/>
            <person name="Hibbett D.S."/>
            <person name="Nagy L.G."/>
        </authorList>
    </citation>
    <scope>NUCLEOTIDE SEQUENCE [LARGE SCALE GENOMIC DNA]</scope>
    <source>
        <strain evidence="1 2">CBS 962.96</strain>
    </source>
</reference>
<proteinExistence type="predicted"/>
<dbReference type="Proteomes" id="UP000297245">
    <property type="component" value="Unassembled WGS sequence"/>
</dbReference>
<keyword evidence="2" id="KW-1185">Reference proteome</keyword>
<evidence type="ECO:0008006" key="3">
    <source>
        <dbReference type="Google" id="ProtNLM"/>
    </source>
</evidence>
<evidence type="ECO:0000313" key="2">
    <source>
        <dbReference type="Proteomes" id="UP000297245"/>
    </source>
</evidence>
<organism evidence="1 2">
    <name type="scientific">Dendrothele bispora (strain CBS 962.96)</name>
    <dbReference type="NCBI Taxonomy" id="1314807"/>
    <lineage>
        <taxon>Eukaryota</taxon>
        <taxon>Fungi</taxon>
        <taxon>Dikarya</taxon>
        <taxon>Basidiomycota</taxon>
        <taxon>Agaricomycotina</taxon>
        <taxon>Agaricomycetes</taxon>
        <taxon>Agaricomycetidae</taxon>
        <taxon>Agaricales</taxon>
        <taxon>Agaricales incertae sedis</taxon>
        <taxon>Dendrothele</taxon>
    </lineage>
</organism>
<protein>
    <recommendedName>
        <fullName evidence="3">FAD/NAD(P)-binding domain-containing protein</fullName>
    </recommendedName>
</protein>
<accession>A0A4S8KW18</accession>